<dbReference type="AlphaFoldDB" id="A0AAI8GDK2"/>
<dbReference type="RefSeq" id="WP_052107206.1">
    <property type="nucleotide sequence ID" value="NZ_CP014334.2"/>
</dbReference>
<dbReference type="InterPro" id="IPR013785">
    <property type="entry name" value="Aldolase_TIM"/>
</dbReference>
<evidence type="ECO:0000313" key="1">
    <source>
        <dbReference type="EMBL" id="AMW33106.1"/>
    </source>
</evidence>
<dbReference type="KEGG" id="fia:NA23_07510"/>
<sequence length="204" mass="23775">MEQKGQVAELFSSLMFDEPLLRVLRVMQGDHPSLPSVSVYFQGCDAFPKCLGCHNPETWEFDERFAIDFRHLVEHTIAKLRLLLSTYDKVALVLLGGEPLSVRNRRFAYMLAKTVKEIFQEQVVVLVYSWRSPKDLLELDIPLDYFDEYVLGRYMKKYHRDGFPASANQMYLTKEELFKILEILKNKSKVQKVDIKKGDVLCNC</sequence>
<reference evidence="1 2" key="1">
    <citation type="journal article" date="2015" name="Stand. Genomic Sci.">
        <title>Genome sequence of a native-feather degrading extremely thermophilic Eubacterium, Fervidobacterium islandicum AW-1.</title>
        <authorList>
            <person name="Lee Y.J."/>
            <person name="Jeong H."/>
            <person name="Park G.S."/>
            <person name="Kwak Y."/>
            <person name="Lee S.J."/>
            <person name="Lee S.J."/>
            <person name="Park M.K."/>
            <person name="Kim J.Y."/>
            <person name="Kang H.K."/>
            <person name="Shin J.H."/>
            <person name="Lee D.W."/>
        </authorList>
    </citation>
    <scope>NUCLEOTIDE SEQUENCE [LARGE SCALE GENOMIC DNA]</scope>
    <source>
        <strain evidence="1 2">AW-1</strain>
    </source>
</reference>
<evidence type="ECO:0000313" key="2">
    <source>
        <dbReference type="Proteomes" id="UP000093740"/>
    </source>
</evidence>
<dbReference type="Pfam" id="PF13353">
    <property type="entry name" value="Fer4_12"/>
    <property type="match status" value="1"/>
</dbReference>
<dbReference type="EMBL" id="CP014334">
    <property type="protein sequence ID" value="AMW33106.1"/>
    <property type="molecule type" value="Genomic_DNA"/>
</dbReference>
<accession>A0AAI8GDK2</accession>
<dbReference type="Gene3D" id="3.20.20.70">
    <property type="entry name" value="Aldolase class I"/>
    <property type="match status" value="1"/>
</dbReference>
<protein>
    <submittedName>
        <fullName evidence="1">Radical SAM protein</fullName>
    </submittedName>
</protein>
<gene>
    <name evidence="1" type="ORF">NA23_07510</name>
</gene>
<keyword evidence="2" id="KW-1185">Reference proteome</keyword>
<proteinExistence type="predicted"/>
<name>A0AAI8GDK2_FERIS</name>
<dbReference type="Proteomes" id="UP000093740">
    <property type="component" value="Chromosome"/>
</dbReference>
<organism evidence="1 2">
    <name type="scientific">Fervidobacterium islandicum</name>
    <dbReference type="NCBI Taxonomy" id="2423"/>
    <lineage>
        <taxon>Bacteria</taxon>
        <taxon>Thermotogati</taxon>
        <taxon>Thermotogota</taxon>
        <taxon>Thermotogae</taxon>
        <taxon>Thermotogales</taxon>
        <taxon>Fervidobacteriaceae</taxon>
        <taxon>Fervidobacterium</taxon>
    </lineage>
</organism>